<gene>
    <name evidence="2" type="ORF">KL86DPRO_11763</name>
</gene>
<reference evidence="2" key="1">
    <citation type="submission" date="2016-04" db="EMBL/GenBank/DDBJ databases">
        <authorList>
            <person name="Evans L.H."/>
            <person name="Alamgir A."/>
            <person name="Owens N."/>
            <person name="Weber N.D."/>
            <person name="Virtaneva K."/>
            <person name="Barbian K."/>
            <person name="Babar A."/>
            <person name="Rosenke K."/>
        </authorList>
    </citation>
    <scope>NUCLEOTIDE SEQUENCE</scope>
    <source>
        <strain evidence="2">86</strain>
    </source>
</reference>
<dbReference type="Pfam" id="PF01969">
    <property type="entry name" value="Ni_insertion"/>
    <property type="match status" value="1"/>
</dbReference>
<dbReference type="InterPro" id="IPR002822">
    <property type="entry name" value="Ni_insertion"/>
</dbReference>
<sequence length="146" mass="15917">MDTKECIVETVAVLESHIDHLTGEELGHAFAMLQEAGAVDVIWLPGVMKKNRPGGVFRAICMPDKLEAVQAAFFRHTHTLGIRRSFVERVVLPRRAGTAATRRGPLEAKCYEVEGVTYTRAEFEALVKAAAGLGVGLPALRFSGEK</sequence>
<dbReference type="PANTHER" id="PTHR36566:SF1">
    <property type="entry name" value="PYRIDINIUM-3,5-BISTHIOCARBOXYLIC ACID MONONUCLEOTIDE NICKEL INSERTION PROTEIN"/>
    <property type="match status" value="1"/>
</dbReference>
<dbReference type="AlphaFoldDB" id="A0A212JLL0"/>
<organism evidence="2">
    <name type="scientific">uncultured delta proteobacterium</name>
    <dbReference type="NCBI Taxonomy" id="34034"/>
    <lineage>
        <taxon>Bacteria</taxon>
        <taxon>Deltaproteobacteria</taxon>
        <taxon>environmental samples</taxon>
    </lineage>
</organism>
<dbReference type="Gene3D" id="3.30.70.1380">
    <property type="entry name" value="Transcriptional regulatory protein pf0864 domain like"/>
    <property type="match status" value="1"/>
</dbReference>
<name>A0A212JLL0_9DELT</name>
<dbReference type="EMBL" id="FLUQ01000001">
    <property type="protein sequence ID" value="SBW00323.1"/>
    <property type="molecule type" value="Genomic_DNA"/>
</dbReference>
<protein>
    <submittedName>
        <fullName evidence="2">Uncharacterized protein</fullName>
    </submittedName>
</protein>
<evidence type="ECO:0000313" key="2">
    <source>
        <dbReference type="EMBL" id="SBW00323.1"/>
    </source>
</evidence>
<accession>A0A212JLL0</accession>
<evidence type="ECO:0000256" key="1">
    <source>
        <dbReference type="ARBA" id="ARBA00022596"/>
    </source>
</evidence>
<proteinExistence type="predicted"/>
<dbReference type="PANTHER" id="PTHR36566">
    <property type="entry name" value="NICKEL INSERTION PROTEIN-RELATED"/>
    <property type="match status" value="1"/>
</dbReference>
<keyword evidence="1" id="KW-0533">Nickel</keyword>